<organism evidence="3 4">
    <name type="scientific">Hymenobacter wooponensis</name>
    <dbReference type="NCBI Taxonomy" id="1525360"/>
    <lineage>
        <taxon>Bacteria</taxon>
        <taxon>Pseudomonadati</taxon>
        <taxon>Bacteroidota</taxon>
        <taxon>Cytophagia</taxon>
        <taxon>Cytophagales</taxon>
        <taxon>Hymenobacteraceae</taxon>
        <taxon>Hymenobacter</taxon>
    </lineage>
</organism>
<feature type="transmembrane region" description="Helical" evidence="1">
    <location>
        <begin position="43"/>
        <end position="62"/>
    </location>
</feature>
<keyword evidence="4" id="KW-1185">Reference proteome</keyword>
<gene>
    <name evidence="3" type="ORF">EU557_08230</name>
</gene>
<feature type="transmembrane region" description="Helical" evidence="1">
    <location>
        <begin position="101"/>
        <end position="120"/>
    </location>
</feature>
<proteinExistence type="predicted"/>
<keyword evidence="1" id="KW-1133">Transmembrane helix</keyword>
<evidence type="ECO:0000313" key="4">
    <source>
        <dbReference type="Proteomes" id="UP000298284"/>
    </source>
</evidence>
<dbReference type="Pfam" id="PF03779">
    <property type="entry name" value="SPW"/>
    <property type="match status" value="1"/>
</dbReference>
<keyword evidence="1" id="KW-0812">Transmembrane</keyword>
<protein>
    <recommendedName>
        <fullName evidence="2">SPW repeat-containing integral membrane domain-containing protein</fullName>
    </recommendedName>
</protein>
<feature type="domain" description="SPW repeat-containing integral membrane" evidence="2">
    <location>
        <begin position="41"/>
        <end position="141"/>
    </location>
</feature>
<accession>A0A4Z0MP20</accession>
<comment type="caution">
    <text evidence="3">The sequence shown here is derived from an EMBL/GenBank/DDBJ whole genome shotgun (WGS) entry which is preliminary data.</text>
</comment>
<dbReference type="RefSeq" id="WP_167855127.1">
    <property type="nucleotide sequence ID" value="NZ_SRKZ01000002.1"/>
</dbReference>
<sequence length="153" mass="16553">MLNAKRNHILWLTAAVNPPPIFLFIYSLIALMSKPISRRMHGALDYSAAPLVAAAPALIGFSEDKTPATLGYVLGSGILALTAFTRAEWGLVKSVPYKTHLAIDVVTALTSLGAPWLLGFSNNKKARNTFLAIGATLLTTGLLSEREEMPKYR</sequence>
<evidence type="ECO:0000259" key="2">
    <source>
        <dbReference type="Pfam" id="PF03779"/>
    </source>
</evidence>
<keyword evidence="1" id="KW-0472">Membrane</keyword>
<dbReference type="Proteomes" id="UP000298284">
    <property type="component" value="Unassembled WGS sequence"/>
</dbReference>
<feature type="transmembrane region" description="Helical" evidence="1">
    <location>
        <begin position="12"/>
        <end position="31"/>
    </location>
</feature>
<evidence type="ECO:0000256" key="1">
    <source>
        <dbReference type="SAM" id="Phobius"/>
    </source>
</evidence>
<feature type="transmembrane region" description="Helical" evidence="1">
    <location>
        <begin position="68"/>
        <end position="89"/>
    </location>
</feature>
<reference evidence="3 4" key="1">
    <citation type="submission" date="2019-04" db="EMBL/GenBank/DDBJ databases">
        <authorList>
            <person name="Feng G."/>
            <person name="Zhang J."/>
            <person name="Zhu H."/>
        </authorList>
    </citation>
    <scope>NUCLEOTIDE SEQUENCE [LARGE SCALE GENOMIC DNA]</scope>
    <source>
        <strain evidence="3 4">JCM 19491</strain>
    </source>
</reference>
<name>A0A4Z0MP20_9BACT</name>
<dbReference type="AlphaFoldDB" id="A0A4Z0MP20"/>
<dbReference type="InterPro" id="IPR005530">
    <property type="entry name" value="SPW"/>
</dbReference>
<dbReference type="EMBL" id="SRKZ01000002">
    <property type="protein sequence ID" value="TGD81533.1"/>
    <property type="molecule type" value="Genomic_DNA"/>
</dbReference>
<evidence type="ECO:0000313" key="3">
    <source>
        <dbReference type="EMBL" id="TGD81533.1"/>
    </source>
</evidence>